<organism evidence="1 2">
    <name type="scientific">Dolichospermum flos-aquae UHCC 0037</name>
    <dbReference type="NCBI Taxonomy" id="2590026"/>
    <lineage>
        <taxon>Bacteria</taxon>
        <taxon>Bacillati</taxon>
        <taxon>Cyanobacteriota</taxon>
        <taxon>Cyanophyceae</taxon>
        <taxon>Nostocales</taxon>
        <taxon>Aphanizomenonaceae</taxon>
        <taxon>Dolichospermum</taxon>
    </lineage>
</organism>
<sequence length="108" mass="12413">MKARDFIKPGENIMVIFTDGTLLEFSDDNSVLTGDWKIDPSHSINRVIIYVHNDEKNTLYVGNHAGIKFIEENKRHKIQLTHVQYIGKTNLNWNDFAEAGANPVRYLP</sequence>
<proteinExistence type="predicted"/>
<evidence type="ECO:0000313" key="2">
    <source>
        <dbReference type="Proteomes" id="UP001517388"/>
    </source>
</evidence>
<dbReference type="EMBL" id="VILF01000001">
    <property type="protein sequence ID" value="MTJ42364.1"/>
    <property type="molecule type" value="Genomic_DNA"/>
</dbReference>
<keyword evidence="1" id="KW-0378">Hydrolase</keyword>
<reference evidence="2" key="1">
    <citation type="journal article" date="2020" name="Toxins">
        <title>Phylogenomic Analysis of Secondary Metabolism in the Toxic Cyanobacterial Genera Anabaena, Dolichospermum and Aphanizomenon.</title>
        <authorList>
            <person name="Oesterholm J."/>
            <person name="Popin R.V."/>
            <person name="Fewer D.P."/>
            <person name="Sivonen K."/>
        </authorList>
    </citation>
    <scope>NUCLEOTIDE SEQUENCE [LARGE SCALE GENOMIC DNA]</scope>
    <source>
        <strain evidence="2">UHCC 0037</strain>
    </source>
</reference>
<comment type="caution">
    <text evidence="1">The sequence shown here is derived from an EMBL/GenBank/DDBJ whole genome shotgun (WGS) entry which is preliminary data.</text>
</comment>
<dbReference type="Proteomes" id="UP001517388">
    <property type="component" value="Unassembled WGS sequence"/>
</dbReference>
<name>A0ACC7S3H2_DOLFA</name>
<keyword evidence="1" id="KW-0255">Endonuclease</keyword>
<keyword evidence="2" id="KW-1185">Reference proteome</keyword>
<protein>
    <submittedName>
        <fullName evidence="1">HNH endonuclease</fullName>
    </submittedName>
</protein>
<evidence type="ECO:0000313" key="1">
    <source>
        <dbReference type="EMBL" id="MTJ42364.1"/>
    </source>
</evidence>
<gene>
    <name evidence="1" type="ORF">FJR39_03580</name>
</gene>
<keyword evidence="1" id="KW-0540">Nuclease</keyword>
<accession>A0ACC7S3H2</accession>